<dbReference type="Proteomes" id="UP001153636">
    <property type="component" value="Chromosome 9"/>
</dbReference>
<dbReference type="InterPro" id="IPR029027">
    <property type="entry name" value="Single_a-helix_sf"/>
</dbReference>
<dbReference type="InterPro" id="IPR015089">
    <property type="entry name" value="UQCR"/>
</dbReference>
<reference evidence="1" key="1">
    <citation type="submission" date="2022-01" db="EMBL/GenBank/DDBJ databases">
        <authorList>
            <person name="King R."/>
        </authorList>
    </citation>
    <scope>NUCLEOTIDE SEQUENCE</scope>
</reference>
<accession>A0A9P0DC98</accession>
<organism evidence="1 2">
    <name type="scientific">Psylliodes chrysocephalus</name>
    <dbReference type="NCBI Taxonomy" id="3402493"/>
    <lineage>
        <taxon>Eukaryota</taxon>
        <taxon>Metazoa</taxon>
        <taxon>Ecdysozoa</taxon>
        <taxon>Arthropoda</taxon>
        <taxon>Hexapoda</taxon>
        <taxon>Insecta</taxon>
        <taxon>Pterygota</taxon>
        <taxon>Neoptera</taxon>
        <taxon>Endopterygota</taxon>
        <taxon>Coleoptera</taxon>
        <taxon>Polyphaga</taxon>
        <taxon>Cucujiformia</taxon>
        <taxon>Chrysomeloidea</taxon>
        <taxon>Chrysomelidae</taxon>
        <taxon>Galerucinae</taxon>
        <taxon>Alticini</taxon>
        <taxon>Psylliodes</taxon>
    </lineage>
</organism>
<evidence type="ECO:0000313" key="2">
    <source>
        <dbReference type="Proteomes" id="UP001153636"/>
    </source>
</evidence>
<dbReference type="AlphaFoldDB" id="A0A9P0DC98"/>
<gene>
    <name evidence="1" type="ORF">PSYICH_LOCUS15453</name>
</gene>
<dbReference type="PANTHER" id="PTHR15420">
    <property type="entry name" value="UBIQUINOL-CYTOCHROME C REDUCTASE COMPLEX 6.4 KD PROTEIN"/>
    <property type="match status" value="1"/>
</dbReference>
<keyword evidence="2" id="KW-1185">Reference proteome</keyword>
<dbReference type="SUPFAM" id="SSF81518">
    <property type="entry name" value="Subunit XI (6.4 kDa protein) of cytochrome bc1 complex (Ubiquinol-cytochrome c reductase)"/>
    <property type="match status" value="1"/>
</dbReference>
<dbReference type="GO" id="GO:0006122">
    <property type="term" value="P:mitochondrial electron transport, ubiquinol to cytochrome c"/>
    <property type="evidence" value="ECO:0007669"/>
    <property type="project" value="InterPro"/>
</dbReference>
<dbReference type="GO" id="GO:0005743">
    <property type="term" value="C:mitochondrial inner membrane"/>
    <property type="evidence" value="ECO:0007669"/>
    <property type="project" value="TreeGrafter"/>
</dbReference>
<dbReference type="OrthoDB" id="15743at2759"/>
<evidence type="ECO:0000313" key="1">
    <source>
        <dbReference type="EMBL" id="CAH1115724.1"/>
    </source>
</evidence>
<proteinExistence type="predicted"/>
<protein>
    <submittedName>
        <fullName evidence="1">Uncharacterized protein</fullName>
    </submittedName>
</protein>
<dbReference type="PANTHER" id="PTHR15420:SF2">
    <property type="entry name" value="CYTOCHROME B-C1 COMPLEX SUBUNIT 10"/>
    <property type="match status" value="1"/>
</dbReference>
<dbReference type="EMBL" id="OV651821">
    <property type="protein sequence ID" value="CAH1115724.1"/>
    <property type="molecule type" value="Genomic_DNA"/>
</dbReference>
<sequence length="102" mass="11189">MDKFRLIIKSAKASTIAPDSSVISEIHDASKTPAECCGVKISSSKPKSSIIGPRTIQVFISYLPSIGYFTVAGALCTIYLCEWKSVLQYVPFYGGKYDKKED</sequence>
<name>A0A9P0DC98_9CUCU</name>
<dbReference type="Gene3D" id="1.20.5.220">
    <property type="match status" value="1"/>
</dbReference>
<dbReference type="Pfam" id="PF08997">
    <property type="entry name" value="UCR_6-4kD"/>
    <property type="match status" value="1"/>
</dbReference>